<accession>A0A0A8K7S7</accession>
<evidence type="ECO:0000313" key="2">
    <source>
        <dbReference type="Proteomes" id="UP000031643"/>
    </source>
</evidence>
<protein>
    <submittedName>
        <fullName evidence="1">Uncharacterized protein</fullName>
    </submittedName>
</protein>
<keyword evidence="2" id="KW-1185">Reference proteome</keyword>
<sequence>MLPAAVAFAEFEIPEVDAEKGAFEAEYRGAKHWGLPPSDDDDDREALRQSHEIELQYGLTDWWMLRLTPNVERVPGKAAEFSSLGVETQFVLVPRNDGVFGLAVMAGYGPYSLFVEDNTPDEFEFGPVMEVAPGPWLLTLNPRLATDVGKDAEHDGLGFEYAAQLRYQFTERLGAAVLGFGEIEELAHTGPFEAQTHVLGPSLYVFSAPDAEREWLLGAGMLFGLTEASAKSAVRITLAVEF</sequence>
<reference evidence="1 2" key="1">
    <citation type="submission" date="2014-09" db="EMBL/GenBank/DDBJ databases">
        <title>Genome sequencing of Methyloceanibacter caenitepidi Gela4.</title>
        <authorList>
            <person name="Takeuchi M."/>
            <person name="Susumu S."/>
            <person name="Kamagata Y."/>
            <person name="Oshima K."/>
            <person name="Hattori M."/>
            <person name="Iwasaki W."/>
        </authorList>
    </citation>
    <scope>NUCLEOTIDE SEQUENCE [LARGE SCALE GENOMIC DNA]</scope>
    <source>
        <strain evidence="1 2">Gela4</strain>
    </source>
</reference>
<name>A0A0A8K7S7_9HYPH</name>
<dbReference type="HOGENOM" id="CLU_982834_0_0_5"/>
<gene>
    <name evidence="1" type="ORF">GL4_3166</name>
</gene>
<dbReference type="Proteomes" id="UP000031643">
    <property type="component" value="Chromosome"/>
</dbReference>
<dbReference type="AlphaFoldDB" id="A0A0A8K7S7"/>
<evidence type="ECO:0000313" key="1">
    <source>
        <dbReference type="EMBL" id="BAQ18597.1"/>
    </source>
</evidence>
<proteinExistence type="predicted"/>
<organism evidence="1 2">
    <name type="scientific">Methyloceanibacter caenitepidi</name>
    <dbReference type="NCBI Taxonomy" id="1384459"/>
    <lineage>
        <taxon>Bacteria</taxon>
        <taxon>Pseudomonadati</taxon>
        <taxon>Pseudomonadota</taxon>
        <taxon>Alphaproteobacteria</taxon>
        <taxon>Hyphomicrobiales</taxon>
        <taxon>Hyphomicrobiaceae</taxon>
        <taxon>Methyloceanibacter</taxon>
    </lineage>
</organism>
<dbReference type="EMBL" id="AP014648">
    <property type="protein sequence ID" value="BAQ18597.1"/>
    <property type="molecule type" value="Genomic_DNA"/>
</dbReference>
<dbReference type="KEGG" id="mcg:GL4_3166"/>